<dbReference type="EMBL" id="AKGD01000003">
    <property type="protein sequence ID" value="EIT68502.1"/>
    <property type="molecule type" value="Genomic_DNA"/>
</dbReference>
<evidence type="ECO:0000256" key="4">
    <source>
        <dbReference type="ARBA" id="ARBA00022519"/>
    </source>
</evidence>
<feature type="transmembrane region" description="Helical" evidence="8">
    <location>
        <begin position="531"/>
        <end position="551"/>
    </location>
</feature>
<dbReference type="SUPFAM" id="SSF82866">
    <property type="entry name" value="Multidrug efflux transporter AcrB transmembrane domain"/>
    <property type="match status" value="2"/>
</dbReference>
<feature type="transmembrane region" description="Helical" evidence="8">
    <location>
        <begin position="894"/>
        <end position="914"/>
    </location>
</feature>
<feature type="transmembrane region" description="Helical" evidence="8">
    <location>
        <begin position="468"/>
        <end position="486"/>
    </location>
</feature>
<dbReference type="OrthoDB" id="9758297at2"/>
<keyword evidence="4" id="KW-0997">Cell inner membrane</keyword>
<feature type="transmembrane region" description="Helical" evidence="8">
    <location>
        <begin position="868"/>
        <end position="887"/>
    </location>
</feature>
<evidence type="ECO:0000256" key="6">
    <source>
        <dbReference type="ARBA" id="ARBA00022989"/>
    </source>
</evidence>
<evidence type="ECO:0000313" key="9">
    <source>
        <dbReference type="EMBL" id="EIT68502.1"/>
    </source>
</evidence>
<reference evidence="9 10" key="1">
    <citation type="journal article" date="2012" name="J. Bacteriol.">
        <title>Genome Sequence of n-Alkane-Degrading Hydrocarboniphaga effusa Strain AP103T (ATCC BAA-332T).</title>
        <authorList>
            <person name="Chang H.K."/>
            <person name="Zylstra G.J."/>
            <person name="Chae J.C."/>
        </authorList>
    </citation>
    <scope>NUCLEOTIDE SEQUENCE [LARGE SCALE GENOMIC DNA]</scope>
    <source>
        <strain evidence="9 10">AP103</strain>
    </source>
</reference>
<proteinExistence type="predicted"/>
<dbReference type="SUPFAM" id="SSF82693">
    <property type="entry name" value="Multidrug efflux transporter AcrB pore domain, PN1, PN2, PC1 and PC2 subdomains"/>
    <property type="match status" value="3"/>
</dbReference>
<dbReference type="SUPFAM" id="SSF82714">
    <property type="entry name" value="Multidrug efflux transporter AcrB TolC docking domain, DN and DC subdomains"/>
    <property type="match status" value="2"/>
</dbReference>
<dbReference type="PRINTS" id="PR00702">
    <property type="entry name" value="ACRIFLAVINRP"/>
</dbReference>
<feature type="transmembrane region" description="Helical" evidence="8">
    <location>
        <begin position="365"/>
        <end position="385"/>
    </location>
</feature>
<keyword evidence="3" id="KW-1003">Cell membrane</keyword>
<dbReference type="Gene3D" id="3.30.70.1440">
    <property type="entry name" value="Multidrug efflux transporter AcrB pore domain"/>
    <property type="match status" value="1"/>
</dbReference>
<dbReference type="STRING" id="1172194.WQQ_36970"/>
<dbReference type="RefSeq" id="WP_007186632.1">
    <property type="nucleotide sequence ID" value="NZ_AKGD01000003.1"/>
</dbReference>
<dbReference type="Gene3D" id="1.20.1640.10">
    <property type="entry name" value="Multidrug efflux transporter AcrB transmembrane domain"/>
    <property type="match status" value="2"/>
</dbReference>
<feature type="transmembrane region" description="Helical" evidence="8">
    <location>
        <begin position="998"/>
        <end position="1024"/>
    </location>
</feature>
<evidence type="ECO:0000256" key="1">
    <source>
        <dbReference type="ARBA" id="ARBA00004429"/>
    </source>
</evidence>
<dbReference type="PANTHER" id="PTHR32063">
    <property type="match status" value="1"/>
</dbReference>
<keyword evidence="7 8" id="KW-0472">Membrane</keyword>
<dbReference type="PATRIC" id="fig|1172194.4.peg.3589"/>
<sequence>MNKLASGGGVAELSIRRPVLTIVLSILILLAGLLSIGKLGVREYPAVDPPSISITTSYPGAAAEVVQAQITEPIEEAVNSVAGIVSLTSTSREGASQINAEFSLDTDLETAASDVRDQLSRALRNLPADADPPILNKADADSSPIFGIALSSESRSQLELGAYANLLKERLQTVPGIAAVDQPAEKKYAMRLWMDPEKLVAYGISPLDVRSALQRENIELPSGRIEGESIELPVKTLSRLNTAAEFDRLVLKRDGDRIVRLRDVGYAELGAQNERGALKMGNKPIAGLYFKQQPGANQIDIVDGLRARLEQIEKDVPDDIRIDIAYDNTEYVRRSLLEVSETIFIAFVLVVLVVFAFFREWRTTLIPVLAIPVSIVGAFAVMAAAGFSINVLTLLGIVLAIGLVVDDAIVVLENIYAKIENGMAPMQAGIQGTREIFMAVISTTVTLAVVFLPLLFMGGLSGRLFREFGVTISGAVLISAVVALTLTPMLSSRLLKPHQAHGWLFTRTEPFFVGLESGYARKLAGFLRHGWIALAILGAAGAIIVALFTQLPRELSPLEDRGRIWLRATGAEGVSYEYMQGFMDDLTEAATAMVPEAQVLMTQVPGTGGGNGVQGVINSGFIRMFLSDKAHRQRSQGQIAEELRVLQSRFNGARVNITQEATIGERRSSETGVRFVVQAPTLADLQDALPRFLDEARKRPEFTFIDSDLKFSKPDVRLSIDRDKAQTLGVSVLDIGQTLQAALSGQRYGYFVLDGKQYDVIGQFTRDFRSSPRDLGRIAVLPDRAATAAGVPVRLDNLVSLTESSSPPELYRYNRYNSATVSGTLAGDATIADGIEAFEAVAKATLDTRFTTSLTGQARDFVESSSSLGWVFVLALLLIYLVLAAQFESFVDPFVILLTVPLALAGALAALWYFDQTLNIFSQIGLIMLIGLVTKNGILIVEFANQRLQDGAASPLAAVQDAAAARLRPILMTTLATILGILPIALALGAGAESRTSMGIAVIGGLIGGGVLTLFVIPAMYVLLGARKRKPLQAAIEAGAMPV</sequence>
<dbReference type="Gene3D" id="3.30.2090.10">
    <property type="entry name" value="Multidrug efflux transporter AcrB TolC docking domain, DN and DC subdomains"/>
    <property type="match status" value="2"/>
</dbReference>
<evidence type="ECO:0000256" key="5">
    <source>
        <dbReference type="ARBA" id="ARBA00022692"/>
    </source>
</evidence>
<protein>
    <recommendedName>
        <fullName evidence="11">Acriflavin resistance protein</fullName>
    </recommendedName>
</protein>
<evidence type="ECO:0000256" key="3">
    <source>
        <dbReference type="ARBA" id="ARBA00022475"/>
    </source>
</evidence>
<dbReference type="GO" id="GO:0005886">
    <property type="term" value="C:plasma membrane"/>
    <property type="evidence" value="ECO:0007669"/>
    <property type="project" value="UniProtKB-SubCell"/>
</dbReference>
<evidence type="ECO:0000256" key="7">
    <source>
        <dbReference type="ARBA" id="ARBA00023136"/>
    </source>
</evidence>
<keyword evidence="5 8" id="KW-0812">Transmembrane</keyword>
<comment type="caution">
    <text evidence="9">The sequence shown here is derived from an EMBL/GenBank/DDBJ whole genome shotgun (WGS) entry which is preliminary data.</text>
</comment>
<dbReference type="FunFam" id="1.20.1640.10:FF:000001">
    <property type="entry name" value="Efflux pump membrane transporter"/>
    <property type="match status" value="1"/>
</dbReference>
<comment type="subcellular location">
    <subcellularLocation>
        <location evidence="1">Cell inner membrane</location>
        <topology evidence="1">Multi-pass membrane protein</topology>
    </subcellularLocation>
</comment>
<gene>
    <name evidence="9" type="ORF">WQQ_36970</name>
</gene>
<dbReference type="GO" id="GO:0042910">
    <property type="term" value="F:xenobiotic transmembrane transporter activity"/>
    <property type="evidence" value="ECO:0007669"/>
    <property type="project" value="TreeGrafter"/>
</dbReference>
<keyword evidence="6 8" id="KW-1133">Transmembrane helix</keyword>
<feature type="transmembrane region" description="Helical" evidence="8">
    <location>
        <begin position="342"/>
        <end position="358"/>
    </location>
</feature>
<feature type="transmembrane region" description="Helical" evidence="8">
    <location>
        <begin position="970"/>
        <end position="992"/>
    </location>
</feature>
<name>I7ZA39_9GAMM</name>
<evidence type="ECO:0000256" key="8">
    <source>
        <dbReference type="SAM" id="Phobius"/>
    </source>
</evidence>
<dbReference type="PANTHER" id="PTHR32063:SF28">
    <property type="entry name" value="BLR2861 PROTEIN"/>
    <property type="match status" value="1"/>
</dbReference>
<dbReference type="InterPro" id="IPR027463">
    <property type="entry name" value="AcrB_DN_DC_subdom"/>
</dbReference>
<evidence type="ECO:0000256" key="2">
    <source>
        <dbReference type="ARBA" id="ARBA00022448"/>
    </source>
</evidence>
<dbReference type="Pfam" id="PF00873">
    <property type="entry name" value="ACR_tran"/>
    <property type="match status" value="1"/>
</dbReference>
<dbReference type="Proteomes" id="UP000003704">
    <property type="component" value="Unassembled WGS sequence"/>
</dbReference>
<feature type="transmembrane region" description="Helical" evidence="8">
    <location>
        <begin position="436"/>
        <end position="456"/>
    </location>
</feature>
<organism evidence="9 10">
    <name type="scientific">Hydrocarboniphaga effusa AP103</name>
    <dbReference type="NCBI Taxonomy" id="1172194"/>
    <lineage>
        <taxon>Bacteria</taxon>
        <taxon>Pseudomonadati</taxon>
        <taxon>Pseudomonadota</taxon>
        <taxon>Gammaproteobacteria</taxon>
        <taxon>Nevskiales</taxon>
        <taxon>Nevskiaceae</taxon>
        <taxon>Hydrocarboniphaga</taxon>
    </lineage>
</organism>
<evidence type="ECO:0008006" key="11">
    <source>
        <dbReference type="Google" id="ProtNLM"/>
    </source>
</evidence>
<keyword evidence="2" id="KW-0813">Transport</keyword>
<dbReference type="Gene3D" id="3.30.70.1320">
    <property type="entry name" value="Multidrug efflux transporter AcrB pore domain like"/>
    <property type="match status" value="1"/>
</dbReference>
<feature type="transmembrane region" description="Helical" evidence="8">
    <location>
        <begin position="391"/>
        <end position="415"/>
    </location>
</feature>
<dbReference type="AlphaFoldDB" id="I7ZA39"/>
<accession>I7ZA39</accession>
<evidence type="ECO:0000313" key="10">
    <source>
        <dbReference type="Proteomes" id="UP000003704"/>
    </source>
</evidence>
<feature type="transmembrane region" description="Helical" evidence="8">
    <location>
        <begin position="920"/>
        <end position="941"/>
    </location>
</feature>
<dbReference type="InterPro" id="IPR001036">
    <property type="entry name" value="Acrflvin-R"/>
</dbReference>
<dbReference type="Gene3D" id="3.30.70.1430">
    <property type="entry name" value="Multidrug efflux transporter AcrB pore domain"/>
    <property type="match status" value="2"/>
</dbReference>
<keyword evidence="10" id="KW-1185">Reference proteome</keyword>
<feature type="transmembrane region" description="Helical" evidence="8">
    <location>
        <begin position="20"/>
        <end position="41"/>
    </location>
</feature>